<keyword evidence="2" id="KW-1185">Reference proteome</keyword>
<dbReference type="Proteomes" id="UP001057402">
    <property type="component" value="Chromosome 8"/>
</dbReference>
<sequence>MFPDTFVAWNPTTGESRKHPVTISFGNGSKWFCGFGYDCLGRDHKLVVVVDTVVTKSNQDVEFNPPVVLDYTLKSTSARYKYFSGRIGFELRIHSAVYSNHHLYWDGKAFDPSCADPNMKREDAVLTYNLQAEVFDYLPLPHNERGVFQGIAAIKDGDLCASFYSFVSPRFMVWVLKEHGMSSPWTLLYSFDDRPHLYRRRPLWDGYRSLLGISSDGYLVVDNAKDVSIIVPVDGAPTAYMSYKTVPKEDERFENVESRSWIYEESLLPPNTEDLGGISPTRQKAVLLNSKSSESWISIYASRLHCARPGD</sequence>
<proteinExistence type="predicted"/>
<reference evidence="2" key="1">
    <citation type="journal article" date="2023" name="Front. Plant Sci.">
        <title>Chromosomal-level genome assembly of Melastoma candidum provides insights into trichome evolution.</title>
        <authorList>
            <person name="Zhong Y."/>
            <person name="Wu W."/>
            <person name="Sun C."/>
            <person name="Zou P."/>
            <person name="Liu Y."/>
            <person name="Dai S."/>
            <person name="Zhou R."/>
        </authorList>
    </citation>
    <scope>NUCLEOTIDE SEQUENCE [LARGE SCALE GENOMIC DNA]</scope>
</reference>
<accession>A0ACB9N510</accession>
<dbReference type="EMBL" id="CM042887">
    <property type="protein sequence ID" value="KAI4331692.1"/>
    <property type="molecule type" value="Genomic_DNA"/>
</dbReference>
<comment type="caution">
    <text evidence="1">The sequence shown here is derived from an EMBL/GenBank/DDBJ whole genome shotgun (WGS) entry which is preliminary data.</text>
</comment>
<gene>
    <name evidence="1" type="ORF">MLD38_029851</name>
</gene>
<evidence type="ECO:0000313" key="2">
    <source>
        <dbReference type="Proteomes" id="UP001057402"/>
    </source>
</evidence>
<name>A0ACB9N510_9MYRT</name>
<protein>
    <submittedName>
        <fullName evidence="1">Uncharacterized protein</fullName>
    </submittedName>
</protein>
<organism evidence="1 2">
    <name type="scientific">Melastoma candidum</name>
    <dbReference type="NCBI Taxonomy" id="119954"/>
    <lineage>
        <taxon>Eukaryota</taxon>
        <taxon>Viridiplantae</taxon>
        <taxon>Streptophyta</taxon>
        <taxon>Embryophyta</taxon>
        <taxon>Tracheophyta</taxon>
        <taxon>Spermatophyta</taxon>
        <taxon>Magnoliopsida</taxon>
        <taxon>eudicotyledons</taxon>
        <taxon>Gunneridae</taxon>
        <taxon>Pentapetalae</taxon>
        <taxon>rosids</taxon>
        <taxon>malvids</taxon>
        <taxon>Myrtales</taxon>
        <taxon>Melastomataceae</taxon>
        <taxon>Melastomatoideae</taxon>
        <taxon>Melastomateae</taxon>
        <taxon>Melastoma</taxon>
    </lineage>
</organism>
<evidence type="ECO:0000313" key="1">
    <source>
        <dbReference type="EMBL" id="KAI4331692.1"/>
    </source>
</evidence>